<evidence type="ECO:0000256" key="1">
    <source>
        <dbReference type="ARBA" id="ARBA00006817"/>
    </source>
</evidence>
<dbReference type="Gene3D" id="3.30.530.20">
    <property type="match status" value="1"/>
</dbReference>
<dbReference type="InterPro" id="IPR013538">
    <property type="entry name" value="ASHA1/2-like_C"/>
</dbReference>
<name>A0ABP7BFW9_9ACTN</name>
<keyword evidence="4" id="KW-1185">Reference proteome</keyword>
<dbReference type="EMBL" id="BAAAZP010000038">
    <property type="protein sequence ID" value="GAA3658760.1"/>
    <property type="molecule type" value="Genomic_DNA"/>
</dbReference>
<dbReference type="SUPFAM" id="SSF55961">
    <property type="entry name" value="Bet v1-like"/>
    <property type="match status" value="1"/>
</dbReference>
<organism evidence="3 4">
    <name type="scientific">Nonomuraea antimicrobica</name>
    <dbReference type="NCBI Taxonomy" id="561173"/>
    <lineage>
        <taxon>Bacteria</taxon>
        <taxon>Bacillati</taxon>
        <taxon>Actinomycetota</taxon>
        <taxon>Actinomycetes</taxon>
        <taxon>Streptosporangiales</taxon>
        <taxon>Streptosporangiaceae</taxon>
        <taxon>Nonomuraea</taxon>
    </lineage>
</organism>
<gene>
    <name evidence="3" type="ORF">GCM10022224_022730</name>
</gene>
<dbReference type="Pfam" id="PF08327">
    <property type="entry name" value="AHSA1"/>
    <property type="match status" value="1"/>
</dbReference>
<sequence length="201" mass="21977">MKMIDELNRAHRELLDGTRKALVLSRHYDAEVEDVWQACTDSERLSRWFLPVSGDFRVGGSYRIEGNAHGEILHCEPPSLLRISWLFGENPGFSEVEVHLSAKDGGTLFELRHTAEVPEEFWGRFGPGATGVGWDMTLLGLALHLSGGEKSDEATFHLTPEGRAFITASGQAWGQAHRAAGGSPDEVAASVANTTAFYAPE</sequence>
<accession>A0ABP7BFW9</accession>
<dbReference type="InterPro" id="IPR023393">
    <property type="entry name" value="START-like_dom_sf"/>
</dbReference>
<evidence type="ECO:0000313" key="3">
    <source>
        <dbReference type="EMBL" id="GAA3658760.1"/>
    </source>
</evidence>
<reference evidence="4" key="1">
    <citation type="journal article" date="2019" name="Int. J. Syst. Evol. Microbiol.">
        <title>The Global Catalogue of Microorganisms (GCM) 10K type strain sequencing project: providing services to taxonomists for standard genome sequencing and annotation.</title>
        <authorList>
            <consortium name="The Broad Institute Genomics Platform"/>
            <consortium name="The Broad Institute Genome Sequencing Center for Infectious Disease"/>
            <person name="Wu L."/>
            <person name="Ma J."/>
        </authorList>
    </citation>
    <scope>NUCLEOTIDE SEQUENCE [LARGE SCALE GENOMIC DNA]</scope>
    <source>
        <strain evidence="4">JCM 16904</strain>
    </source>
</reference>
<protein>
    <submittedName>
        <fullName evidence="3">SRPBCC family protein</fullName>
    </submittedName>
</protein>
<proteinExistence type="inferred from homology"/>
<comment type="caution">
    <text evidence="3">The sequence shown here is derived from an EMBL/GenBank/DDBJ whole genome shotgun (WGS) entry which is preliminary data.</text>
</comment>
<evidence type="ECO:0000313" key="4">
    <source>
        <dbReference type="Proteomes" id="UP001500902"/>
    </source>
</evidence>
<feature type="domain" description="Activator of Hsp90 ATPase homologue 1/2-like C-terminal" evidence="2">
    <location>
        <begin position="29"/>
        <end position="141"/>
    </location>
</feature>
<dbReference type="Proteomes" id="UP001500902">
    <property type="component" value="Unassembled WGS sequence"/>
</dbReference>
<comment type="similarity">
    <text evidence="1">Belongs to the AHA1 family.</text>
</comment>
<dbReference type="RefSeq" id="WP_344875845.1">
    <property type="nucleotide sequence ID" value="NZ_BAAAZP010000038.1"/>
</dbReference>
<evidence type="ECO:0000259" key="2">
    <source>
        <dbReference type="Pfam" id="PF08327"/>
    </source>
</evidence>
<dbReference type="CDD" id="cd08899">
    <property type="entry name" value="SRPBCC_CalC_Aha1-like_6"/>
    <property type="match status" value="1"/>
</dbReference>